<evidence type="ECO:0000313" key="2">
    <source>
        <dbReference type="EMBL" id="NMH65836.1"/>
    </source>
</evidence>
<sequence>MLFCSKSQDVKPSPIQPGKPTKNALVECFNGKFRMPVSINIVLGMCSKRGRKLCITGHITMKCAHTAHRIICHQVSLKNEWHDEGTLTE</sequence>
<comment type="caution">
    <text evidence="2">The sequence shown here is derived from an EMBL/GenBank/DDBJ whole genome shotgun (WGS) entry which is preliminary data.</text>
</comment>
<dbReference type="GO" id="GO:0015074">
    <property type="term" value="P:DNA integration"/>
    <property type="evidence" value="ECO:0007669"/>
    <property type="project" value="InterPro"/>
</dbReference>
<dbReference type="Proteomes" id="UP000737113">
    <property type="component" value="Unassembled WGS sequence"/>
</dbReference>
<proteinExistence type="predicted"/>
<dbReference type="Pfam" id="PF13683">
    <property type="entry name" value="rve_3"/>
    <property type="match status" value="1"/>
</dbReference>
<name>A0A972G1K0_9GAMM</name>
<feature type="domain" description="Integrase catalytic" evidence="1">
    <location>
        <begin position="9"/>
        <end position="34"/>
    </location>
</feature>
<evidence type="ECO:0000259" key="1">
    <source>
        <dbReference type="Pfam" id="PF13683"/>
    </source>
</evidence>
<reference evidence="2" key="1">
    <citation type="submission" date="2020-04" db="EMBL/GenBank/DDBJ databases">
        <title>Description of Shewanella salipaludis sp. nov., isolated from a salt marsh.</title>
        <authorList>
            <person name="Park S."/>
            <person name="Yoon J.-H."/>
        </authorList>
    </citation>
    <scope>NUCLEOTIDE SEQUENCE</scope>
    <source>
        <strain evidence="2">SHSM-M6</strain>
    </source>
</reference>
<gene>
    <name evidence="2" type="ORF">HC757_11770</name>
</gene>
<accession>A0A972G1K0</accession>
<keyword evidence="3" id="KW-1185">Reference proteome</keyword>
<evidence type="ECO:0000313" key="3">
    <source>
        <dbReference type="Proteomes" id="UP000737113"/>
    </source>
</evidence>
<dbReference type="EMBL" id="JAAXYH010000008">
    <property type="protein sequence ID" value="NMH65836.1"/>
    <property type="molecule type" value="Genomic_DNA"/>
</dbReference>
<protein>
    <submittedName>
        <fullName evidence="2">Transposase</fullName>
    </submittedName>
</protein>
<dbReference type="InterPro" id="IPR001584">
    <property type="entry name" value="Integrase_cat-core"/>
</dbReference>
<dbReference type="AlphaFoldDB" id="A0A972G1K0"/>
<organism evidence="2 3">
    <name type="scientific">Shewanella salipaludis</name>
    <dbReference type="NCBI Taxonomy" id="2723052"/>
    <lineage>
        <taxon>Bacteria</taxon>
        <taxon>Pseudomonadati</taxon>
        <taxon>Pseudomonadota</taxon>
        <taxon>Gammaproteobacteria</taxon>
        <taxon>Alteromonadales</taxon>
        <taxon>Shewanellaceae</taxon>
        <taxon>Shewanella</taxon>
    </lineage>
</organism>